<sequence length="344" mass="37955">MAKFSKKQRIYIYQFCADMIKAGLPLFDSLQKLQTEGRSLLGAGFSKKLQGLLVQMKQETSVSAVFTGMVSSSELSVITAAEKSGSLADGFFTLVSVIRYNDELRKKIVGALIFPLIMITLSLVVITGYSQKVFPAFASVVPVNKWPGVTSSLYNFGTALYEGLWIKILVGFIVGVIVIRFMLGNLKGAIRNKVLDRILPFSTYRQLTSSIFLNNLALMLSNNIPLTDALAIIQLNANRWLRWHLDVMLDKMARGINYGKALDSGLMGPEELLNISLYADLPSFNEVLLSVSERSREHIQEYIKKLSGLLKNLATVILGGCVIWVFAALFSLMDTLSKSATGMG</sequence>
<dbReference type="Pfam" id="PF00482">
    <property type="entry name" value="T2SSF"/>
    <property type="match status" value="2"/>
</dbReference>
<dbReference type="PANTHER" id="PTHR30012">
    <property type="entry name" value="GENERAL SECRETION PATHWAY PROTEIN"/>
    <property type="match status" value="1"/>
</dbReference>
<keyword evidence="3" id="KW-1003">Cell membrane</keyword>
<evidence type="ECO:0000313" key="10">
    <source>
        <dbReference type="EMBL" id="RBP08346.1"/>
    </source>
</evidence>
<evidence type="ECO:0000256" key="2">
    <source>
        <dbReference type="ARBA" id="ARBA00005745"/>
    </source>
</evidence>
<evidence type="ECO:0000256" key="3">
    <source>
        <dbReference type="ARBA" id="ARBA00022475"/>
    </source>
</evidence>
<comment type="caution">
    <text evidence="10">The sequence shown here is derived from an EMBL/GenBank/DDBJ whole genome shotgun (WGS) entry which is preliminary data.</text>
</comment>
<evidence type="ECO:0000256" key="5">
    <source>
        <dbReference type="ARBA" id="ARBA00022692"/>
    </source>
</evidence>
<evidence type="ECO:0000256" key="6">
    <source>
        <dbReference type="ARBA" id="ARBA00022989"/>
    </source>
</evidence>
<evidence type="ECO:0000259" key="9">
    <source>
        <dbReference type="Pfam" id="PF00482"/>
    </source>
</evidence>
<protein>
    <submittedName>
        <fullName evidence="10">Toxin co-regulated pilus biosynthesis protein E</fullName>
    </submittedName>
</protein>
<feature type="domain" description="Type II secretion system protein GspF" evidence="9">
    <location>
        <begin position="15"/>
        <end position="129"/>
    </location>
</feature>
<evidence type="ECO:0000256" key="7">
    <source>
        <dbReference type="ARBA" id="ARBA00023136"/>
    </source>
</evidence>
<reference evidence="10 11" key="1">
    <citation type="submission" date="2018-06" db="EMBL/GenBank/DDBJ databases">
        <title>Genomic Encyclopedia of Type Strains, Phase IV (KMG-IV): sequencing the most valuable type-strain genomes for metagenomic binning, comparative biology and taxonomic classification.</title>
        <authorList>
            <person name="Goeker M."/>
        </authorList>
    </citation>
    <scope>NUCLEOTIDE SEQUENCE [LARGE SCALE GENOMIC DNA]</scope>
    <source>
        <strain evidence="10 11">DSM 27453</strain>
    </source>
</reference>
<evidence type="ECO:0000256" key="1">
    <source>
        <dbReference type="ARBA" id="ARBA00004429"/>
    </source>
</evidence>
<comment type="subcellular location">
    <subcellularLocation>
        <location evidence="1">Cell inner membrane</location>
        <topology evidence="1">Multi-pass membrane protein</topology>
    </subcellularLocation>
</comment>
<dbReference type="Proteomes" id="UP000253201">
    <property type="component" value="Unassembled WGS sequence"/>
</dbReference>
<feature type="domain" description="Type II secretion system protein GspF" evidence="9">
    <location>
        <begin position="212"/>
        <end position="330"/>
    </location>
</feature>
<keyword evidence="6 8" id="KW-1133">Transmembrane helix</keyword>
<evidence type="ECO:0000256" key="8">
    <source>
        <dbReference type="SAM" id="Phobius"/>
    </source>
</evidence>
<keyword evidence="5 8" id="KW-0812">Transmembrane</keyword>
<dbReference type="Gene3D" id="1.20.81.30">
    <property type="entry name" value="Type II secretion system (T2SS), domain F"/>
    <property type="match status" value="2"/>
</dbReference>
<gene>
    <name evidence="10" type="ORF">DFQ50_109107</name>
</gene>
<dbReference type="EMBL" id="QNRL01000009">
    <property type="protein sequence ID" value="RBP08346.1"/>
    <property type="molecule type" value="Genomic_DNA"/>
</dbReference>
<dbReference type="InterPro" id="IPR018076">
    <property type="entry name" value="T2SS_GspF_dom"/>
</dbReference>
<name>A0ABX9FSF4_9ENTR</name>
<dbReference type="InterPro" id="IPR042094">
    <property type="entry name" value="T2SS_GspF_sf"/>
</dbReference>
<evidence type="ECO:0000256" key="4">
    <source>
        <dbReference type="ARBA" id="ARBA00022519"/>
    </source>
</evidence>
<keyword evidence="11" id="KW-1185">Reference proteome</keyword>
<proteinExistence type="inferred from homology"/>
<dbReference type="PANTHER" id="PTHR30012:SF7">
    <property type="entry name" value="PROTEIN TRANSPORT PROTEIN HOFC HOMOLOG"/>
    <property type="match status" value="1"/>
</dbReference>
<evidence type="ECO:0000313" key="11">
    <source>
        <dbReference type="Proteomes" id="UP000253201"/>
    </source>
</evidence>
<accession>A0ABX9FSF4</accession>
<keyword evidence="7 8" id="KW-0472">Membrane</keyword>
<feature type="transmembrane region" description="Helical" evidence="8">
    <location>
        <begin position="313"/>
        <end position="333"/>
    </location>
</feature>
<comment type="similarity">
    <text evidence="2">Belongs to the GSP F family.</text>
</comment>
<organism evidence="10 11">
    <name type="scientific">Pseudocitrobacter faecalis</name>
    <dbReference type="NCBI Taxonomy" id="1398493"/>
    <lineage>
        <taxon>Bacteria</taxon>
        <taxon>Pseudomonadati</taxon>
        <taxon>Pseudomonadota</taxon>
        <taxon>Gammaproteobacteria</taxon>
        <taxon>Enterobacterales</taxon>
        <taxon>Enterobacteriaceae</taxon>
        <taxon>Pseudocitrobacter</taxon>
    </lineage>
</organism>
<dbReference type="RefSeq" id="WP_113858909.1">
    <property type="nucleotide sequence ID" value="NZ_QNRL01000009.1"/>
</dbReference>
<feature type="transmembrane region" description="Helical" evidence="8">
    <location>
        <begin position="108"/>
        <end position="129"/>
    </location>
</feature>
<dbReference type="InterPro" id="IPR003004">
    <property type="entry name" value="GspF/PilC"/>
</dbReference>
<feature type="transmembrane region" description="Helical" evidence="8">
    <location>
        <begin position="164"/>
        <end position="183"/>
    </location>
</feature>
<keyword evidence="4" id="KW-0997">Cell inner membrane</keyword>